<evidence type="ECO:0000313" key="2">
    <source>
        <dbReference type="EMBL" id="RGE58442.1"/>
    </source>
</evidence>
<proteinExistence type="predicted"/>
<keyword evidence="1" id="KW-1133">Transmembrane helix</keyword>
<feature type="transmembrane region" description="Helical" evidence="1">
    <location>
        <begin position="40"/>
        <end position="60"/>
    </location>
</feature>
<sequence length="74" mass="8716">MITILFFISIHPFHISFRLIDGVVFLIHRIPDFLMGRYHIGFPEGYSFVIWFLGLFLSAFHGEPACIRRIISLY</sequence>
<accession>A0A3E3I1L3</accession>
<organism evidence="2 3">
    <name type="scientific">Eisenbergiella massiliensis</name>
    <dbReference type="NCBI Taxonomy" id="1720294"/>
    <lineage>
        <taxon>Bacteria</taxon>
        <taxon>Bacillati</taxon>
        <taxon>Bacillota</taxon>
        <taxon>Clostridia</taxon>
        <taxon>Lachnospirales</taxon>
        <taxon>Lachnospiraceae</taxon>
        <taxon>Eisenbergiella</taxon>
    </lineage>
</organism>
<protein>
    <submittedName>
        <fullName evidence="2">Uncharacterized protein</fullName>
    </submittedName>
</protein>
<keyword evidence="1" id="KW-0812">Transmembrane</keyword>
<comment type="caution">
    <text evidence="2">The sequence shown here is derived from an EMBL/GenBank/DDBJ whole genome shotgun (WGS) entry which is preliminary data.</text>
</comment>
<name>A0A3E3I1L3_9FIRM</name>
<dbReference type="Proteomes" id="UP000261166">
    <property type="component" value="Unassembled WGS sequence"/>
</dbReference>
<evidence type="ECO:0000313" key="3">
    <source>
        <dbReference type="Proteomes" id="UP000261166"/>
    </source>
</evidence>
<dbReference type="AlphaFoldDB" id="A0A3E3I1L3"/>
<evidence type="ECO:0000256" key="1">
    <source>
        <dbReference type="SAM" id="Phobius"/>
    </source>
</evidence>
<dbReference type="EMBL" id="QVLU01000070">
    <property type="protein sequence ID" value="RGE58442.1"/>
    <property type="molecule type" value="Genomic_DNA"/>
</dbReference>
<gene>
    <name evidence="2" type="ORF">DWY69_31100</name>
</gene>
<keyword evidence="1" id="KW-0472">Membrane</keyword>
<reference evidence="2 3" key="1">
    <citation type="submission" date="2018-08" db="EMBL/GenBank/DDBJ databases">
        <title>A genome reference for cultivated species of the human gut microbiota.</title>
        <authorList>
            <person name="Zou Y."/>
            <person name="Xue W."/>
            <person name="Luo G."/>
        </authorList>
    </citation>
    <scope>NUCLEOTIDE SEQUENCE [LARGE SCALE GENOMIC DNA]</scope>
    <source>
        <strain evidence="2 3">AF26-4BH</strain>
    </source>
</reference>
<feature type="transmembrane region" description="Helical" evidence="1">
    <location>
        <begin position="6"/>
        <end position="28"/>
    </location>
</feature>